<feature type="compositionally biased region" description="Polar residues" evidence="1">
    <location>
        <begin position="1389"/>
        <end position="1407"/>
    </location>
</feature>
<keyword evidence="3" id="KW-1185">Reference proteome</keyword>
<feature type="region of interest" description="Disordered" evidence="1">
    <location>
        <begin position="1263"/>
        <end position="1336"/>
    </location>
</feature>
<feature type="compositionally biased region" description="Polar residues" evidence="1">
    <location>
        <begin position="1188"/>
        <end position="1206"/>
    </location>
</feature>
<dbReference type="GO" id="GO:0005777">
    <property type="term" value="C:peroxisome"/>
    <property type="evidence" value="ECO:0007669"/>
    <property type="project" value="InterPro"/>
</dbReference>
<dbReference type="PANTHER" id="PTHR14918:SF3">
    <property type="entry name" value="KICSTOR COMPLEX PROTEIN SZT2"/>
    <property type="match status" value="1"/>
</dbReference>
<dbReference type="GeneID" id="119736644"/>
<evidence type="ECO:0000313" key="3">
    <source>
        <dbReference type="Proteomes" id="UP000887568"/>
    </source>
</evidence>
<feature type="region of interest" description="Disordered" evidence="1">
    <location>
        <begin position="1387"/>
        <end position="1408"/>
    </location>
</feature>
<accession>A0A914AS35</accession>
<evidence type="ECO:0000313" key="2">
    <source>
        <dbReference type="EnsemblMetazoa" id="XP_038066587.1"/>
    </source>
</evidence>
<proteinExistence type="predicted"/>
<sequence>MDPETRDNRLIEREAEEVYVLMKEEYRISRNIRASWFFGNLNKEIKIKSDQDLITSKEELEVLSIIPRGNLDKLPADVPVRYKLVPSSHVTFLARRYRHVIVMDLSPSMATVDTQSGRVTLLDLFKCISNCLEGLVKPFFVPGSSLMLSPKIYVTVIAYTPLASLTTQQVLFQGCLLTQENLSSFLDQLREELEDFENKVVDNMFTSQLNENLDPGHQSIFDDIVEPAGSLLSSAAQRQEMETQDMATPEACFVNMLWCGILALQLLPENTSAGIICVTDGVTAMPDIASTNHLLTQMRNSTVACSFLQVGKGFHPHCSFGYIPHTEIMQFIATATFGAFLSKCPKIRSNQIEMNQYHRAFLSWNFQKGLDGIKIDYIKGRQHQVISSEVACQTEGIQPPAPFAVNKQGLCTIPLIRKKHRDYKLHTSLANVLSVRLREGYTIKDVALTKNDKQIEVKLALPWKYNGRIEYIASSAWPLNPNRHLTNVDVIMEGSYEFLHDLTCRMKKSPHNAYRTRVVMNFWQTLRSLQETDQLLVHLQSFSTNSIYYTVPDGIKKGIPLLYMPPYSETPVLAQKFDSKDSSLELFAGFWKRISLMEPKKWQRWLHTHRIALLLVPDMPLPKHLYLPNSNGRYNNIQSRVAQKELNSLLTEFSTFTLLENHSYITLTSTDASSPPTSFYLIRVQSKAPCVVIRLAFLGGTPGHERNQIVSELRQKLQDLTVPTRQTGYLKANTGQRKSIVSKMAAAAKGKAAQQEQKQNTDKSCVIILARPIDIILVKYERMPPDFADLKTSIQVTTGSVPVYMDSKGPVKDLNRLACYLHHHRWIWDAQNDRSAPISTEAVAHVLSVLTDLRLQEGFHFSYSNSGIISFVTELKMKNPMKSGSRDLYPGLTQSQQPPASPKPEAESADVDPDTVADGVTDTATDGAGDDVFPCLVQYIVFPPHTATYCMDRTTGGSNHPDLDPLDEQDTAEADGRLQLVTECWVEPQSGTAFDVPSEREYFQNCSYKDVPQVLFPLDQEVISTLLTYEHLKVLCRERGMMTPFVAHPSTDTVGETLRLSESITHLPYSLEVLKLLPKCQQAEVLCSTYIEEPTTENGADDSFPRPNFPRYPKPNCTLYCLLLNALAKMTNHELTLSEEDSLNFAKMVLDRSRDADSGPAPFQLPDSDFEALMKRARQVPKVDVGRTTSLMTDLSDSHSSTQPEAWQQAMREGQARRESLVPRWTCFVKEAVRVSDADKDSKPSSHLVLTFVPASYGDLQKLMELGKPNGDGGNQNGDGKSESDAKVLDSRSSSTVPPQDPTPVPDDLNTSEVALGDDSLCDEDQPDSQSPDFSDCKHGLTLPIYVYDCSLSSLKHQLLKHEAHEVPPDFFQDLTFASLEAQTPAFMASQTPSRSGTGTPRASLSRHSSRGHLDLLAGAPLSRTLSSGQPSKTLGRFCSQLGEKISKYFVMGIFKSLQRGQYVDARDVQMALDFICVESLHDIDITHFLHAVCGHVRKYSEKLSIEQQASDLLAKKIKFADQVQVDVDEDDNDAEQTGIRAHTKSKSLQKPNKPSLSKTSRHSVKVPLSALMSAKPCPTGTNDLHQLIQKKFTQVMSDHFQPVPSNPDIWYFRQPEFQDREIDMIFQEGEDDNKSDVMSFEPDKLHTTSIPEEMTSEQMSVTSYTSDNDEIPIPENKINSIVDVYQSSLRRREKNSLADSDEQSTSTESLMGSYEEEMSPLFVHLVCSVKLKNNVGNMSRRTLPTCLGHLMDCLESPPEDEIDPADLSVTLDLICLTLPSELDEPEAADGDDVFADRRREVSVTESTPPQSPQLQMDNPYLLSPGRGRELSEFDEVDGHGVDPEALGSLPEPQIMAIKTTKEEIKWLLEDEIASAKHHIFPVTVETLDMVAQHVKVSYPAKPSCRSTEIPLKFVFGPEQSLAKFTEVRANFNPNEHEA</sequence>
<feature type="compositionally biased region" description="Polar residues" evidence="1">
    <location>
        <begin position="1549"/>
        <end position="1559"/>
    </location>
</feature>
<dbReference type="Proteomes" id="UP000887568">
    <property type="component" value="Unplaced"/>
</dbReference>
<protein>
    <recommendedName>
        <fullName evidence="4">Protein SZT2</fullName>
    </recommendedName>
</protein>
<dbReference type="OMA" id="RNIRATW"/>
<dbReference type="OrthoDB" id="43547at2759"/>
<evidence type="ECO:0008006" key="4">
    <source>
        <dbReference type="Google" id="ProtNLM"/>
    </source>
</evidence>
<feature type="compositionally biased region" description="Low complexity" evidence="1">
    <location>
        <begin position="916"/>
        <end position="925"/>
    </location>
</feature>
<feature type="compositionally biased region" description="Polar residues" evidence="1">
    <location>
        <begin position="1804"/>
        <end position="1817"/>
    </location>
</feature>
<dbReference type="InterPro" id="IPR033228">
    <property type="entry name" value="SZT2"/>
</dbReference>
<feature type="region of interest" description="Disordered" evidence="1">
    <location>
        <begin position="1188"/>
        <end position="1215"/>
    </location>
</feature>
<dbReference type="EnsemblMetazoa" id="XM_038210659.1">
    <property type="protein sequence ID" value="XP_038066587.1"/>
    <property type="gene ID" value="LOC119736644"/>
</dbReference>
<feature type="region of interest" description="Disordered" evidence="1">
    <location>
        <begin position="1800"/>
        <end position="1820"/>
    </location>
</feature>
<organism evidence="2 3">
    <name type="scientific">Patiria miniata</name>
    <name type="common">Bat star</name>
    <name type="synonym">Asterina miniata</name>
    <dbReference type="NCBI Taxonomy" id="46514"/>
    <lineage>
        <taxon>Eukaryota</taxon>
        <taxon>Metazoa</taxon>
        <taxon>Echinodermata</taxon>
        <taxon>Eleutherozoa</taxon>
        <taxon>Asterozoa</taxon>
        <taxon>Asteroidea</taxon>
        <taxon>Valvatacea</taxon>
        <taxon>Valvatida</taxon>
        <taxon>Asterinidae</taxon>
        <taxon>Patiria</taxon>
    </lineage>
</organism>
<evidence type="ECO:0000256" key="1">
    <source>
        <dbReference type="SAM" id="MobiDB-lite"/>
    </source>
</evidence>
<name>A0A914AS35_PATMI</name>
<dbReference type="RefSeq" id="XP_038066587.1">
    <property type="nucleotide sequence ID" value="XM_038210659.1"/>
</dbReference>
<reference evidence="2" key="1">
    <citation type="submission" date="2022-11" db="UniProtKB">
        <authorList>
            <consortium name="EnsemblMetazoa"/>
        </authorList>
    </citation>
    <scope>IDENTIFICATION</scope>
</reference>
<feature type="compositionally biased region" description="Basic and acidic residues" evidence="1">
    <location>
        <begin position="1280"/>
        <end position="1290"/>
    </location>
</feature>
<dbReference type="PANTHER" id="PTHR14918">
    <property type="entry name" value="KICSTOR COMPLEX PROTEIN SZT2"/>
    <property type="match status" value="1"/>
</dbReference>
<feature type="region of interest" description="Disordered" evidence="1">
    <location>
        <begin position="1530"/>
        <end position="1564"/>
    </location>
</feature>
<feature type="region of interest" description="Disordered" evidence="1">
    <location>
        <begin position="883"/>
        <end position="925"/>
    </location>
</feature>